<protein>
    <submittedName>
        <fullName evidence="1">Uncharacterized protein</fullName>
    </submittedName>
</protein>
<accession>A0ABW6XZA8</accession>
<evidence type="ECO:0000313" key="1">
    <source>
        <dbReference type="EMBL" id="MFF5922855.1"/>
    </source>
</evidence>
<gene>
    <name evidence="1" type="ORF">ACFY8C_31755</name>
</gene>
<keyword evidence="2" id="KW-1185">Reference proteome</keyword>
<proteinExistence type="predicted"/>
<dbReference type="Proteomes" id="UP001602370">
    <property type="component" value="Unassembled WGS sequence"/>
</dbReference>
<organism evidence="1 2">
    <name type="scientific">Streptomyces flavochromogenes</name>
    <dbReference type="NCBI Taxonomy" id="68199"/>
    <lineage>
        <taxon>Bacteria</taxon>
        <taxon>Bacillati</taxon>
        <taxon>Actinomycetota</taxon>
        <taxon>Actinomycetes</taxon>
        <taxon>Kitasatosporales</taxon>
        <taxon>Streptomycetaceae</taxon>
        <taxon>Streptomyces</taxon>
    </lineage>
</organism>
<name>A0ABW6XZA8_9ACTN</name>
<comment type="caution">
    <text evidence="1">The sequence shown here is derived from an EMBL/GenBank/DDBJ whole genome shotgun (WGS) entry which is preliminary data.</text>
</comment>
<reference evidence="1 2" key="1">
    <citation type="submission" date="2024-10" db="EMBL/GenBank/DDBJ databases">
        <title>The Natural Products Discovery Center: Release of the First 8490 Sequenced Strains for Exploring Actinobacteria Biosynthetic Diversity.</title>
        <authorList>
            <person name="Kalkreuter E."/>
            <person name="Kautsar S.A."/>
            <person name="Yang D."/>
            <person name="Bader C.D."/>
            <person name="Teijaro C.N."/>
            <person name="Fluegel L."/>
            <person name="Davis C.M."/>
            <person name="Simpson J.R."/>
            <person name="Lauterbach L."/>
            <person name="Steele A.D."/>
            <person name="Gui C."/>
            <person name="Meng S."/>
            <person name="Li G."/>
            <person name="Viehrig K."/>
            <person name="Ye F."/>
            <person name="Su P."/>
            <person name="Kiefer A.F."/>
            <person name="Nichols A."/>
            <person name="Cepeda A.J."/>
            <person name="Yan W."/>
            <person name="Fan B."/>
            <person name="Jiang Y."/>
            <person name="Adhikari A."/>
            <person name="Zheng C.-J."/>
            <person name="Schuster L."/>
            <person name="Cowan T.M."/>
            <person name="Smanski M.J."/>
            <person name="Chevrette M.G."/>
            <person name="De Carvalho L.P.S."/>
            <person name="Shen B."/>
        </authorList>
    </citation>
    <scope>NUCLEOTIDE SEQUENCE [LARGE SCALE GENOMIC DNA]</scope>
    <source>
        <strain evidence="1 2">NPDC012605</strain>
    </source>
</reference>
<evidence type="ECO:0000313" key="2">
    <source>
        <dbReference type="Proteomes" id="UP001602370"/>
    </source>
</evidence>
<sequence>MSFKVVLNVRSLKVDSVDPVFVSGDVHVVVGGCEFPSGDWTDSPISAIGSLGSAIQWVRQGEPADMYFFEGPYFVKLSPSESFRTDQKVRVTALRDYWDESAQDYFGEIVADSWVSLGEVERAYSQAVSSFVRWGEENGEVKLLALFKGMPK</sequence>
<dbReference type="RefSeq" id="WP_388310275.1">
    <property type="nucleotide sequence ID" value="NZ_JBIBDZ010000011.1"/>
</dbReference>
<dbReference type="EMBL" id="JBIBDZ010000011">
    <property type="protein sequence ID" value="MFF5922855.1"/>
    <property type="molecule type" value="Genomic_DNA"/>
</dbReference>